<dbReference type="KEGG" id="msho:MSHO_33650"/>
<accession>A0A7I7LEH9</accession>
<dbReference type="Pfam" id="PF13604">
    <property type="entry name" value="AAA_30"/>
    <property type="match status" value="1"/>
</dbReference>
<sequence>MDRRRLAAAAEQIDKAAFTRADLVEIVAAQLPVDTEHSPRRLVEAAVDEIGIRLTAARQPHQREGQERFTLGRILAEEAVLLELVDARDARSELWVKERDTDGLSPDQKRAVENIAISPWLVQPLSAPAGAGKTTSL</sequence>
<keyword evidence="2" id="KW-1185">Reference proteome</keyword>
<evidence type="ECO:0000313" key="2">
    <source>
        <dbReference type="Proteomes" id="UP000467164"/>
    </source>
</evidence>
<gene>
    <name evidence="1" type="ORF">MSHO_33650</name>
</gene>
<reference evidence="1 2" key="1">
    <citation type="journal article" date="2019" name="Emerg. Microbes Infect.">
        <title>Comprehensive subspecies identification of 175 nontuberculous mycobacteria species based on 7547 genomic profiles.</title>
        <authorList>
            <person name="Matsumoto Y."/>
            <person name="Kinjo T."/>
            <person name="Motooka D."/>
            <person name="Nabeya D."/>
            <person name="Jung N."/>
            <person name="Uechi K."/>
            <person name="Horii T."/>
            <person name="Iida T."/>
            <person name="Fujita J."/>
            <person name="Nakamura S."/>
        </authorList>
    </citation>
    <scope>NUCLEOTIDE SEQUENCE [LARGE SCALE GENOMIC DNA]</scope>
    <source>
        <strain evidence="1 2">JCM 12657</strain>
    </source>
</reference>
<protein>
    <submittedName>
        <fullName evidence="1">Uncharacterized protein</fullName>
    </submittedName>
</protein>
<dbReference type="EMBL" id="AP022572">
    <property type="protein sequence ID" value="BBX58020.1"/>
    <property type="molecule type" value="Genomic_DNA"/>
</dbReference>
<name>A0A7I7LEH9_9MYCO</name>
<evidence type="ECO:0000313" key="1">
    <source>
        <dbReference type="EMBL" id="BBX58020.1"/>
    </source>
</evidence>
<proteinExistence type="predicted"/>
<organism evidence="1 2">
    <name type="scientific">Mycobacterium shottsii</name>
    <dbReference type="NCBI Taxonomy" id="133549"/>
    <lineage>
        <taxon>Bacteria</taxon>
        <taxon>Bacillati</taxon>
        <taxon>Actinomycetota</taxon>
        <taxon>Actinomycetes</taxon>
        <taxon>Mycobacteriales</taxon>
        <taxon>Mycobacteriaceae</taxon>
        <taxon>Mycobacterium</taxon>
        <taxon>Mycobacterium ulcerans group</taxon>
    </lineage>
</organism>
<dbReference type="AlphaFoldDB" id="A0A7I7LEH9"/>
<dbReference type="Proteomes" id="UP000467164">
    <property type="component" value="Chromosome"/>
</dbReference>